<protein>
    <recommendedName>
        <fullName evidence="5">Transmembrane protein</fullName>
    </recommendedName>
</protein>
<sequence>MSFDFGPTPAPSKTPLINAVDIAPLYPISASPDATAPANPLVTNPKLDNSGTPPTPSIPLPSNTITANAFIVSQSAIIGLVLGILVFVLIFVSFIHVLLIKRRKREDNEKVDEEVGSDSGPGGRDSDVVSLPPPVYSPRESGTGEIPIMVPNDGPEVNTEQITAVYESLVEQGTQERPAYQRRKKFGKIFFATRKETPSPVRSLRVLV</sequence>
<feature type="region of interest" description="Disordered" evidence="1">
    <location>
        <begin position="37"/>
        <end position="57"/>
    </location>
</feature>
<feature type="transmembrane region" description="Helical" evidence="2">
    <location>
        <begin position="76"/>
        <end position="100"/>
    </location>
</feature>
<evidence type="ECO:0000256" key="1">
    <source>
        <dbReference type="SAM" id="MobiDB-lite"/>
    </source>
</evidence>
<name>A0AAV9XIR1_9PEZI</name>
<reference evidence="3 4" key="1">
    <citation type="submission" date="2019-10" db="EMBL/GenBank/DDBJ databases">
        <authorList>
            <person name="Palmer J.M."/>
        </authorList>
    </citation>
    <scope>NUCLEOTIDE SEQUENCE [LARGE SCALE GENOMIC DNA]</scope>
    <source>
        <strain evidence="3 4">TWF694</strain>
    </source>
</reference>
<keyword evidence="2" id="KW-0812">Transmembrane</keyword>
<feature type="region of interest" description="Disordered" evidence="1">
    <location>
        <begin position="106"/>
        <end position="146"/>
    </location>
</feature>
<accession>A0AAV9XIR1</accession>
<keyword evidence="2" id="KW-0472">Membrane</keyword>
<evidence type="ECO:0000313" key="3">
    <source>
        <dbReference type="EMBL" id="KAK6541416.1"/>
    </source>
</evidence>
<dbReference type="EMBL" id="JAVHJO010000003">
    <property type="protein sequence ID" value="KAK6541416.1"/>
    <property type="molecule type" value="Genomic_DNA"/>
</dbReference>
<dbReference type="AlphaFoldDB" id="A0AAV9XIR1"/>
<organism evidence="3 4">
    <name type="scientific">Orbilia ellipsospora</name>
    <dbReference type="NCBI Taxonomy" id="2528407"/>
    <lineage>
        <taxon>Eukaryota</taxon>
        <taxon>Fungi</taxon>
        <taxon>Dikarya</taxon>
        <taxon>Ascomycota</taxon>
        <taxon>Pezizomycotina</taxon>
        <taxon>Orbiliomycetes</taxon>
        <taxon>Orbiliales</taxon>
        <taxon>Orbiliaceae</taxon>
        <taxon>Orbilia</taxon>
    </lineage>
</organism>
<evidence type="ECO:0008006" key="5">
    <source>
        <dbReference type="Google" id="ProtNLM"/>
    </source>
</evidence>
<keyword evidence="4" id="KW-1185">Reference proteome</keyword>
<proteinExistence type="predicted"/>
<gene>
    <name evidence="3" type="ORF">TWF694_007228</name>
</gene>
<dbReference type="Proteomes" id="UP001365542">
    <property type="component" value="Unassembled WGS sequence"/>
</dbReference>
<comment type="caution">
    <text evidence="3">The sequence shown here is derived from an EMBL/GenBank/DDBJ whole genome shotgun (WGS) entry which is preliminary data.</text>
</comment>
<keyword evidence="2" id="KW-1133">Transmembrane helix</keyword>
<evidence type="ECO:0000313" key="4">
    <source>
        <dbReference type="Proteomes" id="UP001365542"/>
    </source>
</evidence>
<evidence type="ECO:0000256" key="2">
    <source>
        <dbReference type="SAM" id="Phobius"/>
    </source>
</evidence>